<name>A0A2S4VBL7_9BASI</name>
<evidence type="ECO:0000256" key="1">
    <source>
        <dbReference type="SAM" id="Phobius"/>
    </source>
</evidence>
<dbReference type="Proteomes" id="UP000239156">
    <property type="component" value="Unassembled WGS sequence"/>
</dbReference>
<keyword evidence="3" id="KW-1185">Reference proteome</keyword>
<keyword evidence="1" id="KW-0812">Transmembrane</keyword>
<dbReference type="AlphaFoldDB" id="A0A2S4VBL7"/>
<gene>
    <name evidence="2" type="ORF">PSTT_08679</name>
</gene>
<feature type="transmembrane region" description="Helical" evidence="1">
    <location>
        <begin position="21"/>
        <end position="37"/>
    </location>
</feature>
<organism evidence="2 3">
    <name type="scientific">Puccinia striiformis</name>
    <dbReference type="NCBI Taxonomy" id="27350"/>
    <lineage>
        <taxon>Eukaryota</taxon>
        <taxon>Fungi</taxon>
        <taxon>Dikarya</taxon>
        <taxon>Basidiomycota</taxon>
        <taxon>Pucciniomycotina</taxon>
        <taxon>Pucciniomycetes</taxon>
        <taxon>Pucciniales</taxon>
        <taxon>Pucciniaceae</taxon>
        <taxon>Puccinia</taxon>
    </lineage>
</organism>
<proteinExistence type="predicted"/>
<dbReference type="EMBL" id="PKSL01000081">
    <property type="protein sequence ID" value="POW06855.1"/>
    <property type="molecule type" value="Genomic_DNA"/>
</dbReference>
<evidence type="ECO:0000313" key="2">
    <source>
        <dbReference type="EMBL" id="POW06855.1"/>
    </source>
</evidence>
<evidence type="ECO:0000313" key="3">
    <source>
        <dbReference type="Proteomes" id="UP000239156"/>
    </source>
</evidence>
<reference evidence="2" key="1">
    <citation type="submission" date="2017-12" db="EMBL/GenBank/DDBJ databases">
        <title>Gene loss provides genomic basis for host adaptation in cereal stripe rust fungi.</title>
        <authorList>
            <person name="Xia C."/>
        </authorList>
    </citation>
    <scope>NUCLEOTIDE SEQUENCE [LARGE SCALE GENOMIC DNA]</scope>
    <source>
        <strain evidence="2">93-210</strain>
    </source>
</reference>
<dbReference type="VEuPathDB" id="FungiDB:PSHT_08794"/>
<dbReference type="VEuPathDB" id="FungiDB:PSTT_08679"/>
<comment type="caution">
    <text evidence="2">The sequence shown here is derived from an EMBL/GenBank/DDBJ whole genome shotgun (WGS) entry which is preliminary data.</text>
</comment>
<keyword evidence="1" id="KW-1133">Transmembrane helix</keyword>
<keyword evidence="1" id="KW-0472">Membrane</keyword>
<accession>A0A2S4VBL7</accession>
<protein>
    <submittedName>
        <fullName evidence="2">Uncharacterized protein</fullName>
    </submittedName>
</protein>
<sequence length="131" mass="15006">MDRSRLPQSFMNLIIKISEMNTLKYAPIAFLIFYLGYCEGGFMKDPSVDEIIRGVYAKVPSETEQVVPTGLTMDQHVQRITMEFKGSDGIRKPKLEHLIGQIISPNSFISRFSKKFFRGTHLNLDFILCVI</sequence>